<dbReference type="Proteomes" id="UP001139054">
    <property type="component" value="Unassembled WGS sequence"/>
</dbReference>
<name>A0A9X1RBN4_9BRAD</name>
<dbReference type="AlphaFoldDB" id="A0A9X1RBN4"/>
<comment type="caution">
    <text evidence="2">The sequence shown here is derived from an EMBL/GenBank/DDBJ whole genome shotgun (WGS) entry which is preliminary data.</text>
</comment>
<evidence type="ECO:0000313" key="4">
    <source>
        <dbReference type="Proteomes" id="UP001139012"/>
    </source>
</evidence>
<keyword evidence="1" id="KW-0732">Signal</keyword>
<organism evidence="2 5">
    <name type="scientific">Bradyrhizobium zhengyangense</name>
    <dbReference type="NCBI Taxonomy" id="2911009"/>
    <lineage>
        <taxon>Bacteria</taxon>
        <taxon>Pseudomonadati</taxon>
        <taxon>Pseudomonadota</taxon>
        <taxon>Alphaproteobacteria</taxon>
        <taxon>Hyphomicrobiales</taxon>
        <taxon>Nitrobacteraceae</taxon>
        <taxon>Bradyrhizobium</taxon>
    </lineage>
</organism>
<evidence type="ECO:0000256" key="1">
    <source>
        <dbReference type="SAM" id="SignalP"/>
    </source>
</evidence>
<dbReference type="EMBL" id="JAKLTY010000016">
    <property type="protein sequence ID" value="MCG2629809.1"/>
    <property type="molecule type" value="Genomic_DNA"/>
</dbReference>
<evidence type="ECO:0000313" key="3">
    <source>
        <dbReference type="EMBL" id="MCG2667699.1"/>
    </source>
</evidence>
<accession>A0A9X1RBN4</accession>
<gene>
    <name evidence="3" type="ORF">L6637_12095</name>
    <name evidence="2" type="ORF">L6654_24595</name>
</gene>
<evidence type="ECO:0000313" key="5">
    <source>
        <dbReference type="Proteomes" id="UP001139054"/>
    </source>
</evidence>
<proteinExistence type="predicted"/>
<protein>
    <submittedName>
        <fullName evidence="2">Uncharacterized protein</fullName>
    </submittedName>
</protein>
<keyword evidence="4" id="KW-1185">Reference proteome</keyword>
<feature type="signal peptide" evidence="1">
    <location>
        <begin position="1"/>
        <end position="22"/>
    </location>
</feature>
<dbReference type="EMBL" id="JAKLUA010000003">
    <property type="protein sequence ID" value="MCG2667699.1"/>
    <property type="molecule type" value="Genomic_DNA"/>
</dbReference>
<reference evidence="2" key="1">
    <citation type="submission" date="2022-01" db="EMBL/GenBank/DDBJ databases">
        <title>Genome sequnece data of strain Bradyrhizobium sp. nov.</title>
        <authorList>
            <person name="Zhang J."/>
        </authorList>
    </citation>
    <scope>NUCLEOTIDE SEQUENCE</scope>
    <source>
        <strain evidence="3">WYCCWR 12774</strain>
        <strain evidence="2">WYCCWR 13023</strain>
    </source>
</reference>
<dbReference type="Proteomes" id="UP001139012">
    <property type="component" value="Unassembled WGS sequence"/>
</dbReference>
<dbReference type="RefSeq" id="WP_237864221.1">
    <property type="nucleotide sequence ID" value="NZ_JAKLTY010000016.1"/>
</dbReference>
<feature type="chain" id="PRO_5040828376" evidence="1">
    <location>
        <begin position="23"/>
        <end position="94"/>
    </location>
</feature>
<sequence length="94" mass="10283">MIRLIAVLPILISVLAAPGATAQVSATPETFTGIHRSERGNSRPETVTITDGKSFIQLTVEEYRIGGYRPAYEKLPTRIIRRLPVRAPAPADLD</sequence>
<evidence type="ECO:0000313" key="2">
    <source>
        <dbReference type="EMBL" id="MCG2629809.1"/>
    </source>
</evidence>